<dbReference type="InterPro" id="IPR036397">
    <property type="entry name" value="RNaseH_sf"/>
</dbReference>
<dbReference type="PANTHER" id="PTHR46060">
    <property type="entry name" value="MARINER MOS1 TRANSPOSASE-LIKE PROTEIN"/>
    <property type="match status" value="1"/>
</dbReference>
<feature type="non-terminal residue" evidence="1">
    <location>
        <position position="1"/>
    </location>
</feature>
<dbReference type="STRING" id="166423.A0A0M8ZZM5"/>
<dbReference type="GO" id="GO:0003676">
    <property type="term" value="F:nucleic acid binding"/>
    <property type="evidence" value="ECO:0007669"/>
    <property type="project" value="InterPro"/>
</dbReference>
<proteinExistence type="predicted"/>
<reference evidence="1 2" key="1">
    <citation type="submission" date="2015-07" db="EMBL/GenBank/DDBJ databases">
        <title>The genome of Melipona quadrifasciata.</title>
        <authorList>
            <person name="Pan H."/>
            <person name="Kapheim K."/>
        </authorList>
    </citation>
    <scope>NUCLEOTIDE SEQUENCE [LARGE SCALE GENOMIC DNA]</scope>
    <source>
        <strain evidence="1">0111107301</strain>
        <tissue evidence="1">Whole body</tissue>
    </source>
</reference>
<dbReference type="OrthoDB" id="10017160at2759"/>
<sequence>ALNTRTCQRWFKKFKNDDFNPFAGIKSGRPVADPKQTIQELATKLKTSRSTIQWCLKQLNKLQREGMWLPHKLSHDNARSHSVRITQEKIKELNWKVLAHPPYSPDAAPSDYHHFYGTFFSWKRISYSGSYQNCIRKIFYFKITKKSLKRLFY</sequence>
<protein>
    <submittedName>
        <fullName evidence="1">Histone-lysine N-methyltransferase SETMAR</fullName>
    </submittedName>
</protein>
<keyword evidence="1" id="KW-0489">Methyltransferase</keyword>
<dbReference type="EMBL" id="KQ435791">
    <property type="protein sequence ID" value="KOX74365.1"/>
    <property type="molecule type" value="Genomic_DNA"/>
</dbReference>
<dbReference type="GO" id="GO:0032259">
    <property type="term" value="P:methylation"/>
    <property type="evidence" value="ECO:0007669"/>
    <property type="project" value="UniProtKB-KW"/>
</dbReference>
<gene>
    <name evidence="1" type="ORF">WN51_00268</name>
</gene>
<dbReference type="GO" id="GO:0008168">
    <property type="term" value="F:methyltransferase activity"/>
    <property type="evidence" value="ECO:0007669"/>
    <property type="project" value="UniProtKB-KW"/>
</dbReference>
<dbReference type="Proteomes" id="UP000053105">
    <property type="component" value="Unassembled WGS sequence"/>
</dbReference>
<organism evidence="1 2">
    <name type="scientific">Melipona quadrifasciata</name>
    <dbReference type="NCBI Taxonomy" id="166423"/>
    <lineage>
        <taxon>Eukaryota</taxon>
        <taxon>Metazoa</taxon>
        <taxon>Ecdysozoa</taxon>
        <taxon>Arthropoda</taxon>
        <taxon>Hexapoda</taxon>
        <taxon>Insecta</taxon>
        <taxon>Pterygota</taxon>
        <taxon>Neoptera</taxon>
        <taxon>Endopterygota</taxon>
        <taxon>Hymenoptera</taxon>
        <taxon>Apocrita</taxon>
        <taxon>Aculeata</taxon>
        <taxon>Apoidea</taxon>
        <taxon>Anthophila</taxon>
        <taxon>Apidae</taxon>
        <taxon>Melipona</taxon>
    </lineage>
</organism>
<dbReference type="PANTHER" id="PTHR46060:SF1">
    <property type="entry name" value="MARINER MOS1 TRANSPOSASE-LIKE PROTEIN"/>
    <property type="match status" value="1"/>
</dbReference>
<keyword evidence="2" id="KW-1185">Reference proteome</keyword>
<dbReference type="AlphaFoldDB" id="A0A0M8ZZM5"/>
<dbReference type="Gene3D" id="3.30.420.10">
    <property type="entry name" value="Ribonuclease H-like superfamily/Ribonuclease H"/>
    <property type="match status" value="1"/>
</dbReference>
<dbReference type="InterPro" id="IPR052709">
    <property type="entry name" value="Transposase-MT_Hybrid"/>
</dbReference>
<evidence type="ECO:0000313" key="1">
    <source>
        <dbReference type="EMBL" id="KOX74365.1"/>
    </source>
</evidence>
<evidence type="ECO:0000313" key="2">
    <source>
        <dbReference type="Proteomes" id="UP000053105"/>
    </source>
</evidence>
<name>A0A0M8ZZM5_9HYME</name>
<keyword evidence="1" id="KW-0808">Transferase</keyword>
<accession>A0A0M8ZZM5</accession>